<protein>
    <recommendedName>
        <fullName evidence="3">DUF2029 domain-containing protein</fullName>
    </recommendedName>
</protein>
<keyword evidence="1" id="KW-0472">Membrane</keyword>
<feature type="transmembrane region" description="Helical" evidence="1">
    <location>
        <begin position="283"/>
        <end position="302"/>
    </location>
</feature>
<evidence type="ECO:0000256" key="1">
    <source>
        <dbReference type="SAM" id="Phobius"/>
    </source>
</evidence>
<feature type="transmembrane region" description="Helical" evidence="1">
    <location>
        <begin position="230"/>
        <end position="250"/>
    </location>
</feature>
<evidence type="ECO:0008006" key="3">
    <source>
        <dbReference type="Google" id="ProtNLM"/>
    </source>
</evidence>
<keyword evidence="1" id="KW-1133">Transmembrane helix</keyword>
<feature type="transmembrane region" description="Helical" evidence="1">
    <location>
        <begin position="164"/>
        <end position="185"/>
    </location>
</feature>
<feature type="transmembrane region" description="Helical" evidence="1">
    <location>
        <begin position="197"/>
        <end position="218"/>
    </location>
</feature>
<evidence type="ECO:0000313" key="2">
    <source>
        <dbReference type="EMBL" id="HDS11021.1"/>
    </source>
</evidence>
<name>A0A7C1EAD1_9CREN</name>
<feature type="transmembrane region" description="Helical" evidence="1">
    <location>
        <begin position="308"/>
        <end position="333"/>
    </location>
</feature>
<comment type="caution">
    <text evidence="2">The sequence shown here is derived from an EMBL/GenBank/DDBJ whole genome shotgun (WGS) entry which is preliminary data.</text>
</comment>
<feature type="transmembrane region" description="Helical" evidence="1">
    <location>
        <begin position="7"/>
        <end position="28"/>
    </location>
</feature>
<feature type="transmembrane region" description="Helical" evidence="1">
    <location>
        <begin position="126"/>
        <end position="144"/>
    </location>
</feature>
<reference evidence="2" key="1">
    <citation type="journal article" date="2020" name="mSystems">
        <title>Genome- and Community-Level Interaction Insights into Carbon Utilization and Element Cycling Functions of Hydrothermarchaeota in Hydrothermal Sediment.</title>
        <authorList>
            <person name="Zhou Z."/>
            <person name="Liu Y."/>
            <person name="Xu W."/>
            <person name="Pan J."/>
            <person name="Luo Z.H."/>
            <person name="Li M."/>
        </authorList>
    </citation>
    <scope>NUCLEOTIDE SEQUENCE [LARGE SCALE GENOMIC DNA]</scope>
    <source>
        <strain evidence="2">SpSt-123</strain>
    </source>
</reference>
<organism evidence="2">
    <name type="scientific">Fervidicoccus fontis</name>
    <dbReference type="NCBI Taxonomy" id="683846"/>
    <lineage>
        <taxon>Archaea</taxon>
        <taxon>Thermoproteota</taxon>
        <taxon>Thermoprotei</taxon>
        <taxon>Fervidicoccales</taxon>
        <taxon>Fervidicoccaceae</taxon>
        <taxon>Fervidicoccus</taxon>
    </lineage>
</organism>
<dbReference type="AlphaFoldDB" id="A0A7C1EAD1"/>
<proteinExistence type="predicted"/>
<keyword evidence="1" id="KW-0812">Transmembrane</keyword>
<feature type="transmembrane region" description="Helical" evidence="1">
    <location>
        <begin position="85"/>
        <end position="105"/>
    </location>
</feature>
<sequence length="404" mass="46847">MSHDKDGYKYIALLIVVMLLSLFVKISAQVSGLTGLSYSDIKYGVFSTRFVWIEEDKWFNRYAIEALRSGARICPLVYKDYLFEYPPVIGLLWQFTTCLSIYLSFPEKYSSNEYQLYAQKASQINFLINAFILSTAYMLLIFVLRKKMNIYYKKLLLLILSPSVFMYLFYNWDVLCIFLYVLSIYFYSTKRYFESGLYLGLSVSTKLFTIIPAVVYLIDAARSRKALTRFILGLMMGLLPFVFLIVYSPIGFRAFLQYHASWYCENCIYLLFINDIFSGIHKYLSIIAESLVVILAITVYIRQKDLHIASFYSLLGAISLSYVFSPQMLLLLIPLALMNLRSRDYSLFFISDFLNALIVPIFFVELGLKNSPWNLGSLTQTVAQLRNIVLLYIYAKGLMHLRSS</sequence>
<dbReference type="EMBL" id="DSDY01000162">
    <property type="protein sequence ID" value="HDS11021.1"/>
    <property type="molecule type" value="Genomic_DNA"/>
</dbReference>
<feature type="transmembrane region" description="Helical" evidence="1">
    <location>
        <begin position="345"/>
        <end position="363"/>
    </location>
</feature>
<gene>
    <name evidence="2" type="ORF">ENO04_05365</name>
</gene>
<accession>A0A7C1EAD1</accession>